<keyword evidence="3 5" id="KW-0378">Hydrolase</keyword>
<accession>A0ABN1GVB1</accession>
<feature type="domain" description="Peptidase S8/S53" evidence="7">
    <location>
        <begin position="181"/>
        <end position="382"/>
    </location>
</feature>
<dbReference type="Gene3D" id="3.40.50.200">
    <property type="entry name" value="Peptidase S8/S53 domain"/>
    <property type="match status" value="1"/>
</dbReference>
<dbReference type="PRINTS" id="PR00723">
    <property type="entry name" value="SUBTILISIN"/>
</dbReference>
<evidence type="ECO:0000313" key="8">
    <source>
        <dbReference type="EMBL" id="GAA0620722.1"/>
    </source>
</evidence>
<evidence type="ECO:0000256" key="6">
    <source>
        <dbReference type="SAM" id="SignalP"/>
    </source>
</evidence>
<comment type="caution">
    <text evidence="8">The sequence shown here is derived from an EMBL/GenBank/DDBJ whole genome shotgun (WGS) entry which is preliminary data.</text>
</comment>
<dbReference type="CDD" id="cd05561">
    <property type="entry name" value="Peptidases_S8_4"/>
    <property type="match status" value="1"/>
</dbReference>
<dbReference type="RefSeq" id="WP_343792414.1">
    <property type="nucleotide sequence ID" value="NZ_BAAAGA010000003.1"/>
</dbReference>
<dbReference type="InterPro" id="IPR036852">
    <property type="entry name" value="Peptidase_S8/S53_dom_sf"/>
</dbReference>
<dbReference type="InterPro" id="IPR050131">
    <property type="entry name" value="Peptidase_S8_subtilisin-like"/>
</dbReference>
<dbReference type="PROSITE" id="PS51892">
    <property type="entry name" value="SUBTILASE"/>
    <property type="match status" value="1"/>
</dbReference>
<dbReference type="EMBL" id="BAAAGA010000003">
    <property type="protein sequence ID" value="GAA0620722.1"/>
    <property type="molecule type" value="Genomic_DNA"/>
</dbReference>
<evidence type="ECO:0000256" key="4">
    <source>
        <dbReference type="ARBA" id="ARBA00022825"/>
    </source>
</evidence>
<dbReference type="Pfam" id="PF00082">
    <property type="entry name" value="Peptidase_S8"/>
    <property type="match status" value="1"/>
</dbReference>
<name>A0ABN1GVB1_9CAUL</name>
<feature type="signal peptide" evidence="6">
    <location>
        <begin position="1"/>
        <end position="24"/>
    </location>
</feature>
<evidence type="ECO:0000256" key="1">
    <source>
        <dbReference type="ARBA" id="ARBA00011073"/>
    </source>
</evidence>
<dbReference type="InterPro" id="IPR015500">
    <property type="entry name" value="Peptidase_S8_subtilisin-rel"/>
</dbReference>
<evidence type="ECO:0000256" key="3">
    <source>
        <dbReference type="ARBA" id="ARBA00022801"/>
    </source>
</evidence>
<protein>
    <submittedName>
        <fullName evidence="8">S8 family serine peptidase</fullName>
    </submittedName>
</protein>
<keyword evidence="4 5" id="KW-0720">Serine protease</keyword>
<evidence type="ECO:0000313" key="9">
    <source>
        <dbReference type="Proteomes" id="UP001501352"/>
    </source>
</evidence>
<gene>
    <name evidence="8" type="ORF">GCM10009422_15520</name>
</gene>
<proteinExistence type="inferred from homology"/>
<dbReference type="Proteomes" id="UP001501352">
    <property type="component" value="Unassembled WGS sequence"/>
</dbReference>
<evidence type="ECO:0000256" key="5">
    <source>
        <dbReference type="PROSITE-ProRule" id="PRU01240"/>
    </source>
</evidence>
<feature type="active site" description="Charge relay system" evidence="5">
    <location>
        <position position="189"/>
    </location>
</feature>
<sequence length="429" mass="42894">MSFNRSLLIALLAVPALLAGPAAAQIALPSTPNLPVGAPDLPLERGTLGRLPGQVVDRALQAPAGLRDLIRHSNGALQADPQGWPVVTGEVVAVGLSAQGQAAALEAGFTILREERLDALDLSVVVLSPPRRLRLDRAVERLSRLDPDAEITFNHIHGPAGVVTAAPNTAPASPPPPALQSGAALGLIDTGVNENHPALASGRIVQQGFAGSARAGAHGTAVASLMVGRAGAFSGAAPGRALLVADIYGEDRAGGSATALARALAWMVEQRAGVVNISLVGPRNALIERAVASARARGLTLVAAAGNDGPAAAPLFPASYEGVIGVAAVNGADRILPESARGPQIDLVAPGADMAAASASGGYVSVRGSSFAAPIVAGLIAREGSVQAVARTAQDLGARGPDTTFGAGLVGADLRVAPSAVDARGRLAR</sequence>
<dbReference type="PANTHER" id="PTHR43806">
    <property type="entry name" value="PEPTIDASE S8"/>
    <property type="match status" value="1"/>
</dbReference>
<dbReference type="InterPro" id="IPR000209">
    <property type="entry name" value="Peptidase_S8/S53_dom"/>
</dbReference>
<evidence type="ECO:0000259" key="7">
    <source>
        <dbReference type="Pfam" id="PF00082"/>
    </source>
</evidence>
<evidence type="ECO:0000256" key="2">
    <source>
        <dbReference type="ARBA" id="ARBA00022670"/>
    </source>
</evidence>
<dbReference type="PANTHER" id="PTHR43806:SF11">
    <property type="entry name" value="CEREVISIN-RELATED"/>
    <property type="match status" value="1"/>
</dbReference>
<keyword evidence="2 5" id="KW-0645">Protease</keyword>
<organism evidence="8 9">
    <name type="scientific">Brevundimonas kwangchunensis</name>
    <dbReference type="NCBI Taxonomy" id="322163"/>
    <lineage>
        <taxon>Bacteria</taxon>
        <taxon>Pseudomonadati</taxon>
        <taxon>Pseudomonadota</taxon>
        <taxon>Alphaproteobacteria</taxon>
        <taxon>Caulobacterales</taxon>
        <taxon>Caulobacteraceae</taxon>
        <taxon>Brevundimonas</taxon>
    </lineage>
</organism>
<reference evidence="8 9" key="1">
    <citation type="journal article" date="2019" name="Int. J. Syst. Evol. Microbiol.">
        <title>The Global Catalogue of Microorganisms (GCM) 10K type strain sequencing project: providing services to taxonomists for standard genome sequencing and annotation.</title>
        <authorList>
            <consortium name="The Broad Institute Genomics Platform"/>
            <consortium name="The Broad Institute Genome Sequencing Center for Infectious Disease"/>
            <person name="Wu L."/>
            <person name="Ma J."/>
        </authorList>
    </citation>
    <scope>NUCLEOTIDE SEQUENCE [LARGE SCALE GENOMIC DNA]</scope>
    <source>
        <strain evidence="8 9">JCM 12928</strain>
    </source>
</reference>
<keyword evidence="9" id="KW-1185">Reference proteome</keyword>
<dbReference type="SUPFAM" id="SSF52743">
    <property type="entry name" value="Subtilisin-like"/>
    <property type="match status" value="1"/>
</dbReference>
<comment type="similarity">
    <text evidence="1 5">Belongs to the peptidase S8 family.</text>
</comment>
<feature type="chain" id="PRO_5045589674" evidence="6">
    <location>
        <begin position="25"/>
        <end position="429"/>
    </location>
</feature>
<feature type="active site" description="Charge relay system" evidence="5">
    <location>
        <position position="370"/>
    </location>
</feature>
<keyword evidence="6" id="KW-0732">Signal</keyword>
<feature type="active site" description="Charge relay system" evidence="5">
    <location>
        <position position="218"/>
    </location>
</feature>